<dbReference type="EMBL" id="JAARXV010000005">
    <property type="protein sequence ID" value="MBC2142854.1"/>
    <property type="molecule type" value="Genomic_DNA"/>
</dbReference>
<feature type="domain" description="Terminase large subunit-like endonuclease" evidence="2">
    <location>
        <begin position="297"/>
        <end position="567"/>
    </location>
</feature>
<evidence type="ECO:0000259" key="2">
    <source>
        <dbReference type="Pfam" id="PF20441"/>
    </source>
</evidence>
<reference evidence="3 4" key="1">
    <citation type="submission" date="2020-03" db="EMBL/GenBank/DDBJ databases">
        <title>Soil Listeria distribution.</title>
        <authorList>
            <person name="Liao J."/>
            <person name="Wiedmann M."/>
        </authorList>
    </citation>
    <scope>NUCLEOTIDE SEQUENCE [LARGE SCALE GENOMIC DNA]</scope>
    <source>
        <strain evidence="3 4">FSL L7-0297</strain>
    </source>
</reference>
<dbReference type="Gene3D" id="3.40.50.300">
    <property type="entry name" value="P-loop containing nucleotide triphosphate hydrolases"/>
    <property type="match status" value="1"/>
</dbReference>
<dbReference type="PANTHER" id="PTHR41287:SF1">
    <property type="entry name" value="PROTEIN YMFN"/>
    <property type="match status" value="1"/>
</dbReference>
<dbReference type="InterPro" id="IPR046462">
    <property type="entry name" value="TerL_nuclease"/>
</dbReference>
<accession>A0AB73HB87</accession>
<dbReference type="Proteomes" id="UP000552309">
    <property type="component" value="Unassembled WGS sequence"/>
</dbReference>
<dbReference type="InterPro" id="IPR027417">
    <property type="entry name" value="P-loop_NTPase"/>
</dbReference>
<evidence type="ECO:0000313" key="4">
    <source>
        <dbReference type="Proteomes" id="UP000552309"/>
    </source>
</evidence>
<feature type="domain" description="Terminase large subunit-like ATPase" evidence="1">
    <location>
        <begin position="112"/>
        <end position="278"/>
    </location>
</feature>
<dbReference type="InterPro" id="IPR005021">
    <property type="entry name" value="Terminase_largesu-like"/>
</dbReference>
<dbReference type="Pfam" id="PF20441">
    <property type="entry name" value="TerL_nuclease"/>
    <property type="match status" value="1"/>
</dbReference>
<dbReference type="AlphaFoldDB" id="A0AB73HB87"/>
<evidence type="ECO:0000313" key="3">
    <source>
        <dbReference type="EMBL" id="MBC2142854.1"/>
    </source>
</evidence>
<sequence length="595" mass="69264">MISKKILDMTYTERTKWWKEYCEEQSSWGGYLINPYPELLTDWYAERLVDKSIDASKENIQAAKRHLRDLKRQGTDSFPWIFDIEKGHRPIRYIEKNCKPTEGDFDSFVLQPWQHFVIGSLFGWIHKDTGERRFREGLVFVGRKNGKTSLISGLSTYMLAYDDEQGANIYVLANARDQASLLFDKSSEMVKQSPALIKKFGKPKRSVIRYEPTFSKMEPRASDSRKLDGLNTHFGIFDEIHEFTNYKLINVIKKSRGTRKQPLILYITTAGYVLDGPLMSYYDQAIECLNNLDDDIDERTFYFVSKLDSPEEADDPTKWIKANPNICLMNFVGMIDDYIKDKKDQKELADWLTKQFNLFSDIDELSFVDMPTIKKNNKIIDIDSLAGKSCVGGFDLSETEDFTAAVLEFPLETGEIFIMHHTWIPKARYDRDNNKERIKLWEKEGDLTIIPGDYVDYEYVLNWFIEKSKLYEIVQINYDRAKALRLNKELIKYGFVTEEARQGFLTLGGPMQNFKEMMLDGKVIYNNKKLYSWYLSNVKLVKDRYANYLPTKQNKNRKIDGFAATLNSHSTVLDMLVAPQYSGNVGFISVKDMLK</sequence>
<dbReference type="Pfam" id="PF03354">
    <property type="entry name" value="TerL_ATPase"/>
    <property type="match status" value="1"/>
</dbReference>
<dbReference type="PANTHER" id="PTHR41287">
    <property type="match status" value="1"/>
</dbReference>
<comment type="caution">
    <text evidence="3">The sequence shown here is derived from an EMBL/GenBank/DDBJ whole genome shotgun (WGS) entry which is preliminary data.</text>
</comment>
<name>A0AB73HB87_LISIO</name>
<gene>
    <name evidence="3" type="ORF">HCA89_11070</name>
</gene>
<dbReference type="GO" id="GO:0004519">
    <property type="term" value="F:endonuclease activity"/>
    <property type="evidence" value="ECO:0007669"/>
    <property type="project" value="InterPro"/>
</dbReference>
<evidence type="ECO:0000259" key="1">
    <source>
        <dbReference type="Pfam" id="PF03354"/>
    </source>
</evidence>
<organism evidence="3 4">
    <name type="scientific">Listeria innocua</name>
    <dbReference type="NCBI Taxonomy" id="1642"/>
    <lineage>
        <taxon>Bacteria</taxon>
        <taxon>Bacillati</taxon>
        <taxon>Bacillota</taxon>
        <taxon>Bacilli</taxon>
        <taxon>Bacillales</taxon>
        <taxon>Listeriaceae</taxon>
        <taxon>Listeria</taxon>
    </lineage>
</organism>
<proteinExistence type="predicted"/>
<protein>
    <submittedName>
        <fullName evidence="3">Terminase large subunit</fullName>
    </submittedName>
</protein>
<dbReference type="InterPro" id="IPR046461">
    <property type="entry name" value="TerL_ATPase"/>
</dbReference>